<comment type="similarity">
    <text evidence="1">Belongs to the chaperonin (HSP60) family.</text>
</comment>
<comment type="caution">
    <text evidence="5">The sequence shown here is derived from an EMBL/GenBank/DDBJ whole genome shotgun (WGS) entry which is preliminary data.</text>
</comment>
<dbReference type="OrthoDB" id="1714907at2759"/>
<evidence type="ECO:0000256" key="3">
    <source>
        <dbReference type="SAM" id="Coils"/>
    </source>
</evidence>
<keyword evidence="4" id="KW-0472">Membrane</keyword>
<evidence type="ECO:0000313" key="5">
    <source>
        <dbReference type="EMBL" id="KAF7125032.1"/>
    </source>
</evidence>
<protein>
    <submittedName>
        <fullName evidence="5">Uncharacterized protein</fullName>
    </submittedName>
</protein>
<feature type="coiled-coil region" evidence="3">
    <location>
        <begin position="101"/>
        <end position="128"/>
    </location>
</feature>
<dbReference type="Gene3D" id="3.50.7.10">
    <property type="entry name" value="GroEL"/>
    <property type="match status" value="2"/>
</dbReference>
<gene>
    <name evidence="5" type="ORF">RHSIM_Rhsim12G0093200</name>
</gene>
<evidence type="ECO:0000256" key="1">
    <source>
        <dbReference type="ARBA" id="ARBA00006607"/>
    </source>
</evidence>
<proteinExistence type="inferred from homology"/>
<keyword evidence="4" id="KW-0812">Transmembrane</keyword>
<keyword evidence="2" id="KW-0143">Chaperone</keyword>
<keyword evidence="4" id="KW-1133">Transmembrane helix</keyword>
<reference evidence="5" key="1">
    <citation type="submission" date="2019-11" db="EMBL/GenBank/DDBJ databases">
        <authorList>
            <person name="Liu Y."/>
            <person name="Hou J."/>
            <person name="Li T.-Q."/>
            <person name="Guan C.-H."/>
            <person name="Wu X."/>
            <person name="Wu H.-Z."/>
            <person name="Ling F."/>
            <person name="Zhang R."/>
            <person name="Shi X.-G."/>
            <person name="Ren J.-P."/>
            <person name="Chen E.-F."/>
            <person name="Sun J.-M."/>
        </authorList>
    </citation>
    <scope>NUCLEOTIDE SEQUENCE</scope>
    <source>
        <strain evidence="5">Adult_tree_wgs_1</strain>
        <tissue evidence="5">Leaves</tissue>
    </source>
</reference>
<dbReference type="SUPFAM" id="SSF52029">
    <property type="entry name" value="GroEL apical domain-like"/>
    <property type="match status" value="1"/>
</dbReference>
<dbReference type="PANTHER" id="PTHR45633">
    <property type="entry name" value="60 KDA HEAT SHOCK PROTEIN, MITOCHONDRIAL"/>
    <property type="match status" value="1"/>
</dbReference>
<sequence length="218" mass="24212">MSHFSSLPSKPLHCCRLHCLRRRYGYPILIIAEGIKQEALATLVVNKLRGALKIAALKALEFGERKSQYLDDIGDKEVMGHGAKVVFTKDSMTIVGDGSTQDAVNQRVAQIKNLIEVAKQEYEKEKQNDRIAKLSGGGVVIQVTLHHITPRMPVLMEVLLVIRYLTTSALHDHTYMLSCCICGMTFCVFFAVLSNDTMYEDLMAAGIIDPTKVSSRGK</sequence>
<dbReference type="InterPro" id="IPR001844">
    <property type="entry name" value="Cpn60/GroEL"/>
</dbReference>
<dbReference type="GO" id="GO:0140662">
    <property type="term" value="F:ATP-dependent protein folding chaperone"/>
    <property type="evidence" value="ECO:0007669"/>
    <property type="project" value="InterPro"/>
</dbReference>
<evidence type="ECO:0000256" key="4">
    <source>
        <dbReference type="SAM" id="Phobius"/>
    </source>
</evidence>
<accession>A0A834G4N8</accession>
<dbReference type="EMBL" id="WJXA01000012">
    <property type="protein sequence ID" value="KAF7125032.1"/>
    <property type="molecule type" value="Genomic_DNA"/>
</dbReference>
<dbReference type="InterPro" id="IPR027409">
    <property type="entry name" value="GroEL-like_apical_dom_sf"/>
</dbReference>
<feature type="transmembrane region" description="Helical" evidence="4">
    <location>
        <begin position="175"/>
        <end position="193"/>
    </location>
</feature>
<dbReference type="GO" id="GO:0042026">
    <property type="term" value="P:protein refolding"/>
    <property type="evidence" value="ECO:0007669"/>
    <property type="project" value="InterPro"/>
</dbReference>
<evidence type="ECO:0000313" key="6">
    <source>
        <dbReference type="Proteomes" id="UP000626092"/>
    </source>
</evidence>
<dbReference type="AlphaFoldDB" id="A0A834G4N8"/>
<keyword evidence="3" id="KW-0175">Coiled coil</keyword>
<evidence type="ECO:0000256" key="2">
    <source>
        <dbReference type="ARBA" id="ARBA00023186"/>
    </source>
</evidence>
<organism evidence="5 6">
    <name type="scientific">Rhododendron simsii</name>
    <name type="common">Sims's rhododendron</name>
    <dbReference type="NCBI Taxonomy" id="118357"/>
    <lineage>
        <taxon>Eukaryota</taxon>
        <taxon>Viridiplantae</taxon>
        <taxon>Streptophyta</taxon>
        <taxon>Embryophyta</taxon>
        <taxon>Tracheophyta</taxon>
        <taxon>Spermatophyta</taxon>
        <taxon>Magnoliopsida</taxon>
        <taxon>eudicotyledons</taxon>
        <taxon>Gunneridae</taxon>
        <taxon>Pentapetalae</taxon>
        <taxon>asterids</taxon>
        <taxon>Ericales</taxon>
        <taxon>Ericaceae</taxon>
        <taxon>Ericoideae</taxon>
        <taxon>Rhodoreae</taxon>
        <taxon>Rhododendron</taxon>
    </lineage>
</organism>
<keyword evidence="6" id="KW-1185">Reference proteome</keyword>
<dbReference type="Proteomes" id="UP000626092">
    <property type="component" value="Unassembled WGS sequence"/>
</dbReference>
<name>A0A834G4N8_RHOSS</name>